<evidence type="ECO:0000256" key="1">
    <source>
        <dbReference type="ARBA" id="ARBA00006612"/>
    </source>
</evidence>
<feature type="region of interest" description="Disordered" evidence="5">
    <location>
        <begin position="146"/>
        <end position="185"/>
    </location>
</feature>
<reference evidence="6 7" key="1">
    <citation type="journal article" date="2021" name="Nat. Commun.">
        <title>Genetic determinants of endophytism in the Arabidopsis root mycobiome.</title>
        <authorList>
            <person name="Mesny F."/>
            <person name="Miyauchi S."/>
            <person name="Thiergart T."/>
            <person name="Pickel B."/>
            <person name="Atanasova L."/>
            <person name="Karlsson M."/>
            <person name="Huettel B."/>
            <person name="Barry K.W."/>
            <person name="Haridas S."/>
            <person name="Chen C."/>
            <person name="Bauer D."/>
            <person name="Andreopoulos W."/>
            <person name="Pangilinan J."/>
            <person name="LaButti K."/>
            <person name="Riley R."/>
            <person name="Lipzen A."/>
            <person name="Clum A."/>
            <person name="Drula E."/>
            <person name="Henrissat B."/>
            <person name="Kohler A."/>
            <person name="Grigoriev I.V."/>
            <person name="Martin F.M."/>
            <person name="Hacquard S."/>
        </authorList>
    </citation>
    <scope>NUCLEOTIDE SEQUENCE [LARGE SCALE GENOMIC DNA]</scope>
    <source>
        <strain evidence="6 7">MPI-SDFR-AT-0080</strain>
    </source>
</reference>
<evidence type="ECO:0000256" key="4">
    <source>
        <dbReference type="ARBA" id="ARBA00023204"/>
    </source>
</evidence>
<evidence type="ECO:0000256" key="2">
    <source>
        <dbReference type="ARBA" id="ARBA00022763"/>
    </source>
</evidence>
<proteinExistence type="inferred from homology"/>
<evidence type="ECO:0000256" key="3">
    <source>
        <dbReference type="ARBA" id="ARBA00023125"/>
    </source>
</evidence>
<dbReference type="CDD" id="cd22919">
    <property type="entry name" value="HFD_CENP-S"/>
    <property type="match status" value="1"/>
</dbReference>
<feature type="compositionally biased region" description="Basic residues" evidence="5">
    <location>
        <begin position="176"/>
        <end position="185"/>
    </location>
</feature>
<accession>A0ABQ8FSS1</accession>
<dbReference type="InterPro" id="IPR009072">
    <property type="entry name" value="Histone-fold"/>
</dbReference>
<dbReference type="SUPFAM" id="SSF47113">
    <property type="entry name" value="Histone-fold"/>
    <property type="match status" value="1"/>
</dbReference>
<name>A0ABQ8FSS1_9PEZI</name>
<dbReference type="InterPro" id="IPR029003">
    <property type="entry name" value="CENP-S/Mhf1"/>
</dbReference>
<comment type="caution">
    <text evidence="6">The sequence shown here is derived from an EMBL/GenBank/DDBJ whole genome shotgun (WGS) entry which is preliminary data.</text>
</comment>
<comment type="similarity">
    <text evidence="1">Belongs to the TAF9 family. CENP-S/MHF1 subfamily.</text>
</comment>
<feature type="compositionally biased region" description="Low complexity" evidence="5">
    <location>
        <begin position="152"/>
        <end position="172"/>
    </location>
</feature>
<gene>
    <name evidence="6" type="ORF">B0J12DRAFT_687022</name>
</gene>
<dbReference type="Gene3D" id="1.10.20.10">
    <property type="entry name" value="Histone, subunit A"/>
    <property type="match status" value="1"/>
</dbReference>
<evidence type="ECO:0000313" key="7">
    <source>
        <dbReference type="Proteomes" id="UP000774617"/>
    </source>
</evidence>
<keyword evidence="7" id="KW-1185">Reference proteome</keyword>
<dbReference type="PANTHER" id="PTHR22980">
    <property type="entry name" value="CORTISTATIN"/>
    <property type="match status" value="1"/>
</dbReference>
<dbReference type="PANTHER" id="PTHR22980:SF0">
    <property type="entry name" value="CENTROMERE PROTEIN S"/>
    <property type="match status" value="1"/>
</dbReference>
<dbReference type="Pfam" id="PF15630">
    <property type="entry name" value="CENP-S"/>
    <property type="match status" value="1"/>
</dbReference>
<keyword evidence="4" id="KW-0234">DNA repair</keyword>
<organism evidence="6 7">
    <name type="scientific">Macrophomina phaseolina</name>
    <dbReference type="NCBI Taxonomy" id="35725"/>
    <lineage>
        <taxon>Eukaryota</taxon>
        <taxon>Fungi</taxon>
        <taxon>Dikarya</taxon>
        <taxon>Ascomycota</taxon>
        <taxon>Pezizomycotina</taxon>
        <taxon>Dothideomycetes</taxon>
        <taxon>Dothideomycetes incertae sedis</taxon>
        <taxon>Botryosphaeriales</taxon>
        <taxon>Botryosphaeriaceae</taxon>
        <taxon>Macrophomina</taxon>
    </lineage>
</organism>
<evidence type="ECO:0000313" key="6">
    <source>
        <dbReference type="EMBL" id="KAH7021819.1"/>
    </source>
</evidence>
<sequence length="185" mass="19951">MPRSLLLCSAQSPPDASRRVSQIRLSASHITASPAHHRTNTMADDEAAQKEERLKSALWYSIGQFVDQQCQLKDHNATPQFIGALTELVWTQIASASRDLSTFARHAGRAQVNTADVLLLARRNEGLEALLRQFVDDYRAEKGATVADSRRNTGTTSRGRGKAAARGSAATAGGRGRGRGRGRGG</sequence>
<keyword evidence="2" id="KW-0227">DNA damage</keyword>
<protein>
    <submittedName>
        <fullName evidence="6">Kinetochore component CENP-S-domain-containing protein</fullName>
    </submittedName>
</protein>
<keyword evidence="3" id="KW-0238">DNA-binding</keyword>
<dbReference type="Proteomes" id="UP000774617">
    <property type="component" value="Unassembled WGS sequence"/>
</dbReference>
<dbReference type="EMBL" id="JAGTJR010000063">
    <property type="protein sequence ID" value="KAH7021819.1"/>
    <property type="molecule type" value="Genomic_DNA"/>
</dbReference>
<evidence type="ECO:0000256" key="5">
    <source>
        <dbReference type="SAM" id="MobiDB-lite"/>
    </source>
</evidence>